<dbReference type="PROSITE" id="PS51340">
    <property type="entry name" value="MOSC"/>
    <property type="match status" value="1"/>
</dbReference>
<protein>
    <submittedName>
        <fullName evidence="2">MOSC domain-containing protein</fullName>
    </submittedName>
</protein>
<reference evidence="3" key="1">
    <citation type="journal article" date="2019" name="Int. J. Syst. Evol. Microbiol.">
        <title>The Global Catalogue of Microorganisms (GCM) 10K type strain sequencing project: providing services to taxonomists for standard genome sequencing and annotation.</title>
        <authorList>
            <consortium name="The Broad Institute Genomics Platform"/>
            <consortium name="The Broad Institute Genome Sequencing Center for Infectious Disease"/>
            <person name="Wu L."/>
            <person name="Ma J."/>
        </authorList>
    </citation>
    <scope>NUCLEOTIDE SEQUENCE [LARGE SCALE GENOMIC DNA]</scope>
    <source>
        <strain evidence="3">CGMCC 1.16031</strain>
    </source>
</reference>
<dbReference type="InterPro" id="IPR005302">
    <property type="entry name" value="MoCF_Sase_C"/>
</dbReference>
<dbReference type="PANTHER" id="PTHR36930:SF1">
    <property type="entry name" value="MOSC DOMAIN-CONTAINING PROTEIN"/>
    <property type="match status" value="1"/>
</dbReference>
<dbReference type="InterPro" id="IPR052716">
    <property type="entry name" value="MOSC_domain"/>
</dbReference>
<organism evidence="2 3">
    <name type="scientific">Pseudobowmanella zhangzhouensis</name>
    <dbReference type="NCBI Taxonomy" id="1537679"/>
    <lineage>
        <taxon>Bacteria</taxon>
        <taxon>Pseudomonadati</taxon>
        <taxon>Pseudomonadota</taxon>
        <taxon>Gammaproteobacteria</taxon>
        <taxon>Alteromonadales</taxon>
        <taxon>Alteromonadaceae</taxon>
    </lineage>
</organism>
<proteinExistence type="predicted"/>
<dbReference type="Pfam" id="PF03473">
    <property type="entry name" value="MOSC"/>
    <property type="match status" value="1"/>
</dbReference>
<dbReference type="SUPFAM" id="SSF50800">
    <property type="entry name" value="PK beta-barrel domain-like"/>
    <property type="match status" value="1"/>
</dbReference>
<dbReference type="Proteomes" id="UP001596364">
    <property type="component" value="Unassembled WGS sequence"/>
</dbReference>
<dbReference type="InterPro" id="IPR011037">
    <property type="entry name" value="Pyrv_Knase-like_insert_dom_sf"/>
</dbReference>
<dbReference type="RefSeq" id="WP_217350801.1">
    <property type="nucleotide sequence ID" value="NZ_JBHSUS010000001.1"/>
</dbReference>
<dbReference type="PANTHER" id="PTHR36930">
    <property type="entry name" value="METAL-SULFUR CLUSTER BIOSYNTHESIS PROTEINS YUAD-RELATED"/>
    <property type="match status" value="1"/>
</dbReference>
<keyword evidence="3" id="KW-1185">Reference proteome</keyword>
<evidence type="ECO:0000259" key="1">
    <source>
        <dbReference type="PROSITE" id="PS51340"/>
    </source>
</evidence>
<accession>A0ABW1XJV4</accession>
<sequence>MMKLLDIAVRPAKGEPMQRVESAQLTQLNGITGDHRSKSGRRQISLLSLFSWQCACNELGQSLPWTIRRANLLLDIAPFTSADVGRILCIGPARIEICVETEPCRKMDEQVPGLRAALTPEWRGGVCGNIVQDGIIHIGDTVHWLDASSEED</sequence>
<comment type="caution">
    <text evidence="2">The sequence shown here is derived from an EMBL/GenBank/DDBJ whole genome shotgun (WGS) entry which is preliminary data.</text>
</comment>
<name>A0ABW1XJV4_9ALTE</name>
<evidence type="ECO:0000313" key="2">
    <source>
        <dbReference type="EMBL" id="MFC6439647.1"/>
    </source>
</evidence>
<dbReference type="Gene3D" id="2.40.33.20">
    <property type="entry name" value="PK beta-barrel domain-like"/>
    <property type="match status" value="1"/>
</dbReference>
<gene>
    <name evidence="2" type="ORF">ACFP85_05710</name>
</gene>
<evidence type="ECO:0000313" key="3">
    <source>
        <dbReference type="Proteomes" id="UP001596364"/>
    </source>
</evidence>
<feature type="domain" description="MOSC" evidence="1">
    <location>
        <begin position="18"/>
        <end position="145"/>
    </location>
</feature>
<dbReference type="EMBL" id="JBHSUS010000001">
    <property type="protein sequence ID" value="MFC6439647.1"/>
    <property type="molecule type" value="Genomic_DNA"/>
</dbReference>